<protein>
    <submittedName>
        <fullName evidence="2">Uncharacterized protein</fullName>
    </submittedName>
</protein>
<reference evidence="2 3" key="1">
    <citation type="journal article" date="2016" name="Int. J. Syst. Evol. Microbiol.">
        <title>Panacibacter ginsenosidivorans gen. nov., sp. nov., with ginsenoside converting activity isolated from soil of a ginseng field.</title>
        <authorList>
            <person name="Siddiqi M.Z."/>
            <person name="Muhammad Shafi S."/>
            <person name="Choi K.D."/>
            <person name="Im W.T."/>
        </authorList>
    </citation>
    <scope>NUCLEOTIDE SEQUENCE [LARGE SCALE GENOMIC DNA]</scope>
    <source>
        <strain evidence="2 3">Gsoil1550</strain>
    </source>
</reference>
<evidence type="ECO:0000313" key="3">
    <source>
        <dbReference type="Proteomes" id="UP000321533"/>
    </source>
</evidence>
<dbReference type="RefSeq" id="WP_147192187.1">
    <property type="nucleotide sequence ID" value="NZ_CP042435.1"/>
</dbReference>
<dbReference type="KEGG" id="pgin:FRZ67_19095"/>
<dbReference type="Proteomes" id="UP000321533">
    <property type="component" value="Chromosome"/>
</dbReference>
<gene>
    <name evidence="2" type="ORF">FRZ67_19095</name>
</gene>
<accession>A0A5B8VCW1</accession>
<dbReference type="EMBL" id="CP042435">
    <property type="protein sequence ID" value="QEC69310.1"/>
    <property type="molecule type" value="Genomic_DNA"/>
</dbReference>
<keyword evidence="3" id="KW-1185">Reference proteome</keyword>
<organism evidence="2 3">
    <name type="scientific">Panacibacter ginsenosidivorans</name>
    <dbReference type="NCBI Taxonomy" id="1813871"/>
    <lineage>
        <taxon>Bacteria</taxon>
        <taxon>Pseudomonadati</taxon>
        <taxon>Bacteroidota</taxon>
        <taxon>Chitinophagia</taxon>
        <taxon>Chitinophagales</taxon>
        <taxon>Chitinophagaceae</taxon>
        <taxon>Panacibacter</taxon>
    </lineage>
</organism>
<name>A0A5B8VCW1_9BACT</name>
<feature type="signal peptide" evidence="1">
    <location>
        <begin position="1"/>
        <end position="21"/>
    </location>
</feature>
<feature type="chain" id="PRO_5022695078" evidence="1">
    <location>
        <begin position="22"/>
        <end position="95"/>
    </location>
</feature>
<sequence length="95" mass="10087">MKKLRLSLAVSLAVVAATAFAVVPAFKPITPGWYGQIVDAPSPYNTSYPISSTMVLNSKCPSSSPNLCAAYLKSDGTLDGNQSPNTRISNHNFQP</sequence>
<evidence type="ECO:0000256" key="1">
    <source>
        <dbReference type="SAM" id="SignalP"/>
    </source>
</evidence>
<proteinExistence type="predicted"/>
<keyword evidence="1" id="KW-0732">Signal</keyword>
<evidence type="ECO:0000313" key="2">
    <source>
        <dbReference type="EMBL" id="QEC69310.1"/>
    </source>
</evidence>
<dbReference type="AlphaFoldDB" id="A0A5B8VCW1"/>